<accession>A0A6A5U2L6</accession>
<protein>
    <submittedName>
        <fullName evidence="2">Uncharacterized protein</fullName>
    </submittedName>
</protein>
<dbReference type="SUPFAM" id="SSF48403">
    <property type="entry name" value="Ankyrin repeat"/>
    <property type="match status" value="1"/>
</dbReference>
<evidence type="ECO:0000313" key="2">
    <source>
        <dbReference type="EMBL" id="KAF1958199.1"/>
    </source>
</evidence>
<dbReference type="AlphaFoldDB" id="A0A6A5U2L6"/>
<proteinExistence type="predicted"/>
<dbReference type="SMART" id="SM00248">
    <property type="entry name" value="ANK"/>
    <property type="match status" value="2"/>
</dbReference>
<organism evidence="2 3">
    <name type="scientific">Byssothecium circinans</name>
    <dbReference type="NCBI Taxonomy" id="147558"/>
    <lineage>
        <taxon>Eukaryota</taxon>
        <taxon>Fungi</taxon>
        <taxon>Dikarya</taxon>
        <taxon>Ascomycota</taxon>
        <taxon>Pezizomycotina</taxon>
        <taxon>Dothideomycetes</taxon>
        <taxon>Pleosporomycetidae</taxon>
        <taxon>Pleosporales</taxon>
        <taxon>Massarineae</taxon>
        <taxon>Massarinaceae</taxon>
        <taxon>Byssothecium</taxon>
    </lineage>
</organism>
<dbReference type="InterPro" id="IPR036770">
    <property type="entry name" value="Ankyrin_rpt-contain_sf"/>
</dbReference>
<dbReference type="InterPro" id="IPR002110">
    <property type="entry name" value="Ankyrin_rpt"/>
</dbReference>
<dbReference type="OrthoDB" id="3671334at2759"/>
<dbReference type="PROSITE" id="PS50297">
    <property type="entry name" value="ANK_REP_REGION"/>
    <property type="match status" value="1"/>
</dbReference>
<dbReference type="EMBL" id="ML976987">
    <property type="protein sequence ID" value="KAF1958199.1"/>
    <property type="molecule type" value="Genomic_DNA"/>
</dbReference>
<name>A0A6A5U2L6_9PLEO</name>
<keyword evidence="1" id="KW-0040">ANK repeat</keyword>
<dbReference type="Proteomes" id="UP000800035">
    <property type="component" value="Unassembled WGS sequence"/>
</dbReference>
<evidence type="ECO:0000313" key="3">
    <source>
        <dbReference type="Proteomes" id="UP000800035"/>
    </source>
</evidence>
<gene>
    <name evidence="2" type="ORF">CC80DRAFT_534007</name>
</gene>
<reference evidence="2" key="1">
    <citation type="journal article" date="2020" name="Stud. Mycol.">
        <title>101 Dothideomycetes genomes: a test case for predicting lifestyles and emergence of pathogens.</title>
        <authorList>
            <person name="Haridas S."/>
            <person name="Albert R."/>
            <person name="Binder M."/>
            <person name="Bloem J."/>
            <person name="Labutti K."/>
            <person name="Salamov A."/>
            <person name="Andreopoulos B."/>
            <person name="Baker S."/>
            <person name="Barry K."/>
            <person name="Bills G."/>
            <person name="Bluhm B."/>
            <person name="Cannon C."/>
            <person name="Castanera R."/>
            <person name="Culley D."/>
            <person name="Daum C."/>
            <person name="Ezra D."/>
            <person name="Gonzalez J."/>
            <person name="Henrissat B."/>
            <person name="Kuo A."/>
            <person name="Liang C."/>
            <person name="Lipzen A."/>
            <person name="Lutzoni F."/>
            <person name="Magnuson J."/>
            <person name="Mondo S."/>
            <person name="Nolan M."/>
            <person name="Ohm R."/>
            <person name="Pangilinan J."/>
            <person name="Park H.-J."/>
            <person name="Ramirez L."/>
            <person name="Alfaro M."/>
            <person name="Sun H."/>
            <person name="Tritt A."/>
            <person name="Yoshinaga Y."/>
            <person name="Zwiers L.-H."/>
            <person name="Turgeon B."/>
            <person name="Goodwin S."/>
            <person name="Spatafora J."/>
            <person name="Crous P."/>
            <person name="Grigoriev I."/>
        </authorList>
    </citation>
    <scope>NUCLEOTIDE SEQUENCE</scope>
    <source>
        <strain evidence="2">CBS 675.92</strain>
    </source>
</reference>
<dbReference type="Gene3D" id="1.25.40.20">
    <property type="entry name" value="Ankyrin repeat-containing domain"/>
    <property type="match status" value="1"/>
</dbReference>
<feature type="repeat" description="ANK" evidence="1">
    <location>
        <begin position="349"/>
        <end position="381"/>
    </location>
</feature>
<dbReference type="PROSITE" id="PS50088">
    <property type="entry name" value="ANK_REPEAT"/>
    <property type="match status" value="1"/>
</dbReference>
<keyword evidence="3" id="KW-1185">Reference proteome</keyword>
<evidence type="ECO:0000256" key="1">
    <source>
        <dbReference type="PROSITE-ProRule" id="PRU00023"/>
    </source>
</evidence>
<sequence>MSQIKLPTENFFRFVDQIVASLNGFAEAWKVGNGSPTSKWEMEQILLRDCDTATIRSTSEGTKILIDNPGLYLFYRSKKLLDADPVLPNKVNEMMQYLYSELNTPAREKDAQLEKVCQLVMCSYDRRHLNRVFQWDIVPWKGRIYFNSRLNIPDEVLTPQGKLGAAIAVGATDLVKRLMDEFINPDSTQWNGDTMFGDWPLRAAALRGDSRMIDTINAKLSEMKAANVSSAGRQGFITHHQGKRFNGAFHTAIRTNDVGSIRSMWDLYLKHLKDSKAPLGPPIIDMWLLEAIRTERADIVRLVMGLPRLTNFVVSTANFLSACDTSNTALVEALIDHENNGMPINYLGNYFTPLVGAVRYGTLAIVNAVLDAGADVNLRTIPDNASAIEYALARRREDIARALLNKNPDLGDVRVRLVGSRSREFFQLLKDVREKQGYEVQTWEDAWNAKNKPRRG</sequence>